<dbReference type="InterPro" id="IPR025668">
    <property type="entry name" value="Tnp_DDE_dom"/>
</dbReference>
<dbReference type="NCBIfam" id="NF033551">
    <property type="entry name" value="transpos_IS1182"/>
    <property type="match status" value="1"/>
</dbReference>
<feature type="domain" description="Transposase InsH N-terminal" evidence="3">
    <location>
        <begin position="23"/>
        <end position="111"/>
    </location>
</feature>
<dbReference type="Pfam" id="PF13751">
    <property type="entry name" value="DDE_Tnp_1_6"/>
    <property type="match status" value="1"/>
</dbReference>
<evidence type="ECO:0000259" key="3">
    <source>
        <dbReference type="Pfam" id="PF05598"/>
    </source>
</evidence>
<feature type="domain" description="Transposase DDE" evidence="4">
    <location>
        <begin position="382"/>
        <end position="516"/>
    </location>
</feature>
<evidence type="ECO:0000259" key="4">
    <source>
        <dbReference type="Pfam" id="PF13751"/>
    </source>
</evidence>
<dbReference type="InterPro" id="IPR008490">
    <property type="entry name" value="Transposase_InsH_N"/>
</dbReference>
<dbReference type="PANTHER" id="PTHR33408">
    <property type="entry name" value="TRANSPOSASE"/>
    <property type="match status" value="1"/>
</dbReference>
<sequence>MARFKHYDYNQMSMVVINYLEQIQPGTFEFALHYLISEKLDLSAFHQPYKNDKEGRPAYDPAILLKIILFAYSKGITSSRQIQWCCETNIIFKALSCDTVPHFTTIAHFISNQPQAIEDLFEQVLLVCDQQGLLGHELFAIDGCKMRSNAAKEWSGTFKELEQKRQKLKRLIRHHLNEHQDRDTWESEEELDQDIRKAQTILTLNEAAEKVDRFLKSNTPRKGQSKRGKEVKSNITDNQSAKMTTSKGTIQGYNGVASVDKKHQIIIDAQAFGEGQEHHTLQPILEKIKARYQRLKLSNNLYKEGIIVTADTGFANEANMKYLHQNGINAYIPDNQFRSRDPKFAHQKDKYGKRHQTPGKPKAKQLIPASEFQFDPINLTCICPAGNQISHRGTRANDQGQLTAYFEGKLLQCRHCKKKHLCMKNPAAADHRKGAGRQVCFPLNDKRPPSYTDWMKHRVDSPRGKQIYSHRMSVVEPVFGNIGTNKGLNRFSLRGKAKVQGQWQLFCLIHNIEKLAGYGKLVH</sequence>
<dbReference type="EMBL" id="FOLH01000006">
    <property type="protein sequence ID" value="SFC45839.1"/>
    <property type="molecule type" value="Genomic_DNA"/>
</dbReference>
<protein>
    <submittedName>
        <fullName evidence="5">Transposase, IS4 family</fullName>
    </submittedName>
</protein>
<dbReference type="InterPro" id="IPR047629">
    <property type="entry name" value="IS1182_transpos"/>
</dbReference>
<evidence type="ECO:0000313" key="5">
    <source>
        <dbReference type="EMBL" id="SFC45839.1"/>
    </source>
</evidence>
<organism evidence="5 6">
    <name type="scientific">Marinospirillum celere</name>
    <dbReference type="NCBI Taxonomy" id="1122252"/>
    <lineage>
        <taxon>Bacteria</taxon>
        <taxon>Pseudomonadati</taxon>
        <taxon>Pseudomonadota</taxon>
        <taxon>Gammaproteobacteria</taxon>
        <taxon>Oceanospirillales</taxon>
        <taxon>Oceanospirillaceae</taxon>
        <taxon>Marinospirillum</taxon>
    </lineage>
</organism>
<evidence type="ECO:0000256" key="1">
    <source>
        <dbReference type="SAM" id="Coils"/>
    </source>
</evidence>
<evidence type="ECO:0000256" key="2">
    <source>
        <dbReference type="SAM" id="MobiDB-lite"/>
    </source>
</evidence>
<evidence type="ECO:0000313" key="6">
    <source>
        <dbReference type="Proteomes" id="UP000199058"/>
    </source>
</evidence>
<feature type="region of interest" description="Disordered" evidence="2">
    <location>
        <begin position="215"/>
        <end position="239"/>
    </location>
</feature>
<dbReference type="AlphaFoldDB" id="A0A1I1JB49"/>
<gene>
    <name evidence="5" type="ORF">SAMN05660443_2720</name>
</gene>
<proteinExistence type="predicted"/>
<name>A0A1I1JB49_9GAMM</name>
<dbReference type="STRING" id="1122252.SAMN05660443_2720"/>
<keyword evidence="6" id="KW-1185">Reference proteome</keyword>
<reference evidence="5 6" key="1">
    <citation type="submission" date="2016-10" db="EMBL/GenBank/DDBJ databases">
        <authorList>
            <person name="de Groot N.N."/>
        </authorList>
    </citation>
    <scope>NUCLEOTIDE SEQUENCE [LARGE SCALE GENOMIC DNA]</scope>
    <source>
        <strain evidence="5 6">DSM 18438</strain>
    </source>
</reference>
<dbReference type="Pfam" id="PF05598">
    <property type="entry name" value="DUF772"/>
    <property type="match status" value="1"/>
</dbReference>
<keyword evidence="1" id="KW-0175">Coiled coil</keyword>
<dbReference type="OrthoDB" id="9182628at2"/>
<accession>A0A1I1JB49</accession>
<dbReference type="RefSeq" id="WP_091964796.1">
    <property type="nucleotide sequence ID" value="NZ_FOLH01000006.1"/>
</dbReference>
<feature type="coiled-coil region" evidence="1">
    <location>
        <begin position="151"/>
        <end position="178"/>
    </location>
</feature>
<dbReference type="Proteomes" id="UP000199058">
    <property type="component" value="Unassembled WGS sequence"/>
</dbReference>